<feature type="compositionally biased region" description="Low complexity" evidence="1">
    <location>
        <begin position="238"/>
        <end position="259"/>
    </location>
</feature>
<dbReference type="GO" id="GO:0140849">
    <property type="term" value="F:ATP-dependent H2AZ histone chaperone activity"/>
    <property type="evidence" value="ECO:0007669"/>
    <property type="project" value="InterPro"/>
</dbReference>
<dbReference type="Proteomes" id="UP001283341">
    <property type="component" value="Unassembled WGS sequence"/>
</dbReference>
<feature type="compositionally biased region" description="Pro residues" evidence="1">
    <location>
        <begin position="38"/>
        <end position="57"/>
    </location>
</feature>
<dbReference type="PANTHER" id="PTHR28108">
    <property type="entry name" value="SWR1-COMPLEX PROTEIN 3"/>
    <property type="match status" value="1"/>
</dbReference>
<reference evidence="3" key="2">
    <citation type="submission" date="2023-06" db="EMBL/GenBank/DDBJ databases">
        <authorList>
            <consortium name="Lawrence Berkeley National Laboratory"/>
            <person name="Haridas S."/>
            <person name="Hensen N."/>
            <person name="Bonometti L."/>
            <person name="Westerberg I."/>
            <person name="Brannstrom I.O."/>
            <person name="Guillou S."/>
            <person name="Cros-Aarteil S."/>
            <person name="Calhoun S."/>
            <person name="Kuo A."/>
            <person name="Mondo S."/>
            <person name="Pangilinan J."/>
            <person name="Riley R."/>
            <person name="Labutti K."/>
            <person name="Andreopoulos B."/>
            <person name="Lipzen A."/>
            <person name="Chen C."/>
            <person name="Yanf M."/>
            <person name="Daum C."/>
            <person name="Ng V."/>
            <person name="Clum A."/>
            <person name="Steindorff A."/>
            <person name="Ohm R."/>
            <person name="Martin F."/>
            <person name="Silar P."/>
            <person name="Natvig D."/>
            <person name="Lalanne C."/>
            <person name="Gautier V."/>
            <person name="Ament-Velasquez S.L."/>
            <person name="Kruys A."/>
            <person name="Hutchinson M.I."/>
            <person name="Powell A.J."/>
            <person name="Barry K."/>
            <person name="Miller A.N."/>
            <person name="Grigoriev I.V."/>
            <person name="Debuchy R."/>
            <person name="Gladieux P."/>
            <person name="Thoren M.H."/>
            <person name="Johannesson H."/>
        </authorList>
    </citation>
    <scope>NUCLEOTIDE SEQUENCE</scope>
    <source>
        <strain evidence="3">CBS 118394</strain>
    </source>
</reference>
<dbReference type="GO" id="GO:0000812">
    <property type="term" value="C:Swr1 complex"/>
    <property type="evidence" value="ECO:0007669"/>
    <property type="project" value="InterPro"/>
</dbReference>
<protein>
    <recommendedName>
        <fullName evidence="2">SWR1-complex protein 3 domain-containing protein</fullName>
    </recommendedName>
</protein>
<feature type="region of interest" description="Disordered" evidence="1">
    <location>
        <begin position="153"/>
        <end position="363"/>
    </location>
</feature>
<evidence type="ECO:0000259" key="2">
    <source>
        <dbReference type="Pfam" id="PF24707"/>
    </source>
</evidence>
<feature type="domain" description="SWR1-complex protein 3" evidence="2">
    <location>
        <begin position="59"/>
        <end position="159"/>
    </location>
</feature>
<accession>A0AAE0LZ94</accession>
<feature type="compositionally biased region" description="Low complexity" evidence="1">
    <location>
        <begin position="198"/>
        <end position="212"/>
    </location>
</feature>
<feature type="compositionally biased region" description="Basic and acidic residues" evidence="1">
    <location>
        <begin position="764"/>
        <end position="773"/>
    </location>
</feature>
<gene>
    <name evidence="3" type="ORF">B0H66DRAFT_578301</name>
</gene>
<name>A0AAE0LZ94_9PEZI</name>
<dbReference type="AlphaFoldDB" id="A0AAE0LZ94"/>
<sequence length="803" mass="85788">MEKKRKLPARAAARVEQIAKRRNITPPQPRRSETLEPAPAPAVAPEPQAEEPPPPLPKSIAAGKPLPTVETAQPDDLSNKDYQSVQESAVLAESLTRSRQKWITEGIFEKYWAKPTKKKGVVIEDANNPPKDSMMKLGQVTITVEPHVFEATMYAVKDPKPPPPPPPTGVRPILQYGPPNGAMPPPPTPKSAQTTKVPTPASAPSQPQTPAPVKAELPPAVQTPIYSATQTPTKPTVQSQLAQQTQSQNSNTPLTQNSSKTTPTLGPTAPRPPAASPRGMESVLAPGSVTQRSPNPTSNMGPQQTRPPPSPGLPIGTNTATSGGTRDVLPMGPASRPAGGAPLNNPAATKPSAAGATPAAKVPGADPIILTLAEKAGEDPELRDLMKRVAQGDATKPELERFQAIIDAITAESKRKGASVGPSADRLLVDGRTVRYFADEVRAILDIVLSSNPKQTSADLRPPAGSDPLVVMLVKTALDEVKTRDMVRRIAEENPRFSDATDLKVILDKLRGKLAKEMEQRLQTTQLPVAATAKSNGAAAVGSANGAVSSSSTSTPQSATATPQPPPAQGQQALRSKGPPPPPKPDISAIVFEFAGGTGDRYLFPKFSVLESLPVPAPQQQMLASFLIVRKGSKSEYPVADPELDYYQPVTIRLFTSTGRHLENLARVVAPEEEVRRYMDDVMDKMTRAEYILLAMRLPRRDKDGETGGGGTEEKDGANGNGGAKQQQQIAEVAAEQLQQPVVALAPSQPTPPSGVMWAMSRPPKPEIRELPPRQKMYSKVMDVDEQYQSFISSVSRKEAKET</sequence>
<dbReference type="InterPro" id="IPR037651">
    <property type="entry name" value="Swc3"/>
</dbReference>
<proteinExistence type="predicted"/>
<dbReference type="Pfam" id="PF24707">
    <property type="entry name" value="Swc3"/>
    <property type="match status" value="1"/>
</dbReference>
<dbReference type="InterPro" id="IPR057558">
    <property type="entry name" value="Swc3_dom"/>
</dbReference>
<reference evidence="3" key="1">
    <citation type="journal article" date="2023" name="Mol. Phylogenet. Evol.">
        <title>Genome-scale phylogeny and comparative genomics of the fungal order Sordariales.</title>
        <authorList>
            <person name="Hensen N."/>
            <person name="Bonometti L."/>
            <person name="Westerberg I."/>
            <person name="Brannstrom I.O."/>
            <person name="Guillou S."/>
            <person name="Cros-Aarteil S."/>
            <person name="Calhoun S."/>
            <person name="Haridas S."/>
            <person name="Kuo A."/>
            <person name="Mondo S."/>
            <person name="Pangilinan J."/>
            <person name="Riley R."/>
            <person name="LaButti K."/>
            <person name="Andreopoulos B."/>
            <person name="Lipzen A."/>
            <person name="Chen C."/>
            <person name="Yan M."/>
            <person name="Daum C."/>
            <person name="Ng V."/>
            <person name="Clum A."/>
            <person name="Steindorff A."/>
            <person name="Ohm R.A."/>
            <person name="Martin F."/>
            <person name="Silar P."/>
            <person name="Natvig D.O."/>
            <person name="Lalanne C."/>
            <person name="Gautier V."/>
            <person name="Ament-Velasquez S.L."/>
            <person name="Kruys A."/>
            <person name="Hutchinson M.I."/>
            <person name="Powell A.J."/>
            <person name="Barry K."/>
            <person name="Miller A.N."/>
            <person name="Grigoriev I.V."/>
            <person name="Debuchy R."/>
            <person name="Gladieux P."/>
            <person name="Hiltunen Thoren M."/>
            <person name="Johannesson H."/>
        </authorList>
    </citation>
    <scope>NUCLEOTIDE SEQUENCE</scope>
    <source>
        <strain evidence="3">CBS 118394</strain>
    </source>
</reference>
<feature type="compositionally biased region" description="Polar residues" evidence="1">
    <location>
        <begin position="224"/>
        <end position="237"/>
    </location>
</feature>
<feature type="compositionally biased region" description="Low complexity" evidence="1">
    <location>
        <begin position="337"/>
        <end position="348"/>
    </location>
</feature>
<evidence type="ECO:0000256" key="1">
    <source>
        <dbReference type="SAM" id="MobiDB-lite"/>
    </source>
</evidence>
<dbReference type="EMBL" id="JAUEDM010000008">
    <property type="protein sequence ID" value="KAK3313143.1"/>
    <property type="molecule type" value="Genomic_DNA"/>
</dbReference>
<comment type="caution">
    <text evidence="3">The sequence shown here is derived from an EMBL/GenBank/DDBJ whole genome shotgun (WGS) entry which is preliminary data.</text>
</comment>
<feature type="compositionally biased region" description="Basic and acidic residues" evidence="1">
    <location>
        <begin position="700"/>
        <end position="717"/>
    </location>
</feature>
<feature type="compositionally biased region" description="Low complexity" evidence="1">
    <location>
        <begin position="542"/>
        <end position="562"/>
    </location>
</feature>
<evidence type="ECO:0000313" key="4">
    <source>
        <dbReference type="Proteomes" id="UP001283341"/>
    </source>
</evidence>
<feature type="region of interest" description="Disordered" evidence="1">
    <location>
        <begin position="700"/>
        <end position="773"/>
    </location>
</feature>
<keyword evidence="4" id="KW-1185">Reference proteome</keyword>
<dbReference type="PANTHER" id="PTHR28108:SF1">
    <property type="entry name" value="SWR1-COMPLEX PROTEIN 3"/>
    <property type="match status" value="1"/>
</dbReference>
<organism evidence="3 4">
    <name type="scientific">Apodospora peruviana</name>
    <dbReference type="NCBI Taxonomy" id="516989"/>
    <lineage>
        <taxon>Eukaryota</taxon>
        <taxon>Fungi</taxon>
        <taxon>Dikarya</taxon>
        <taxon>Ascomycota</taxon>
        <taxon>Pezizomycotina</taxon>
        <taxon>Sordariomycetes</taxon>
        <taxon>Sordariomycetidae</taxon>
        <taxon>Sordariales</taxon>
        <taxon>Lasiosphaeriaceae</taxon>
        <taxon>Apodospora</taxon>
    </lineage>
</organism>
<feature type="region of interest" description="Disordered" evidence="1">
    <location>
        <begin position="542"/>
        <end position="587"/>
    </location>
</feature>
<feature type="compositionally biased region" description="Low complexity" evidence="1">
    <location>
        <begin position="724"/>
        <end position="740"/>
    </location>
</feature>
<feature type="compositionally biased region" description="Polar residues" evidence="1">
    <location>
        <begin position="288"/>
        <end position="304"/>
    </location>
</feature>
<feature type="region of interest" description="Disordered" evidence="1">
    <location>
        <begin position="1"/>
        <end position="83"/>
    </location>
</feature>
<evidence type="ECO:0000313" key="3">
    <source>
        <dbReference type="EMBL" id="KAK3313143.1"/>
    </source>
</evidence>